<evidence type="ECO:0000313" key="2">
    <source>
        <dbReference type="Proteomes" id="UP000006000"/>
    </source>
</evidence>
<dbReference type="Proteomes" id="UP000006000">
    <property type="component" value="Unassembled WGS sequence"/>
</dbReference>
<comment type="caution">
    <text evidence="1">The sequence shown here is derived from an EMBL/GenBank/DDBJ whole genome shotgun (WGS) entry which is preliminary data.</text>
</comment>
<sequence length="41" mass="4861">MHYNFLSHPCGRMKSLSKARSRYLQLVAVLRSRDSFRCPTF</sequence>
<reference evidence="1 2" key="2">
    <citation type="submission" date="2007-04" db="EMBL/GenBank/DDBJ databases">
        <title>Draft genome sequence of Eubacterium ventriosum (ATCC 27560).</title>
        <authorList>
            <person name="Sudarsanam P."/>
            <person name="Ley R."/>
            <person name="Guruge J."/>
            <person name="Turnbaugh P.J."/>
            <person name="Mahowald M."/>
            <person name="Liep D."/>
            <person name="Gordon J."/>
        </authorList>
    </citation>
    <scope>NUCLEOTIDE SEQUENCE [LARGE SCALE GENOMIC DNA]</scope>
    <source>
        <strain evidence="1 2">ATCC 27560</strain>
    </source>
</reference>
<dbReference type="EMBL" id="AAVL02000036">
    <property type="protein sequence ID" value="EDM50605.1"/>
    <property type="molecule type" value="Genomic_DNA"/>
</dbReference>
<protein>
    <submittedName>
        <fullName evidence="1">Uncharacterized protein</fullName>
    </submittedName>
</protein>
<organism evidence="1 2">
    <name type="scientific">Eubacterium ventriosum ATCC 27560</name>
    <dbReference type="NCBI Taxonomy" id="411463"/>
    <lineage>
        <taxon>Bacteria</taxon>
        <taxon>Bacillati</taxon>
        <taxon>Bacillota</taxon>
        <taxon>Clostridia</taxon>
        <taxon>Eubacteriales</taxon>
        <taxon>Eubacteriaceae</taxon>
        <taxon>Eubacterium</taxon>
    </lineage>
</organism>
<accession>A5Z882</accession>
<name>A5Z882_9FIRM</name>
<proteinExistence type="predicted"/>
<dbReference type="AlphaFoldDB" id="A5Z882"/>
<gene>
    <name evidence="1" type="ORF">EUBVEN_01922</name>
</gene>
<reference evidence="1 2" key="1">
    <citation type="submission" date="2007-03" db="EMBL/GenBank/DDBJ databases">
        <authorList>
            <person name="Fulton L."/>
            <person name="Clifton S."/>
            <person name="Fulton B."/>
            <person name="Xu J."/>
            <person name="Minx P."/>
            <person name="Pepin K.H."/>
            <person name="Johnson M."/>
            <person name="Thiruvilangam P."/>
            <person name="Bhonagiri V."/>
            <person name="Nash W.E."/>
            <person name="Mardis E.R."/>
            <person name="Wilson R.K."/>
        </authorList>
    </citation>
    <scope>NUCLEOTIDE SEQUENCE [LARGE SCALE GENOMIC DNA]</scope>
    <source>
        <strain evidence="1 2">ATCC 27560</strain>
    </source>
</reference>
<dbReference type="HOGENOM" id="CLU_3270279_0_0_9"/>
<dbReference type="STRING" id="411463.EUBVEN_01922"/>
<evidence type="ECO:0000313" key="1">
    <source>
        <dbReference type="EMBL" id="EDM50605.1"/>
    </source>
</evidence>